<organism evidence="3 4">
    <name type="scientific">Geofilum rubicundum JCM 15548</name>
    <dbReference type="NCBI Taxonomy" id="1236989"/>
    <lineage>
        <taxon>Bacteria</taxon>
        <taxon>Pseudomonadati</taxon>
        <taxon>Bacteroidota</taxon>
        <taxon>Bacteroidia</taxon>
        <taxon>Marinilabiliales</taxon>
        <taxon>Marinilabiliaceae</taxon>
        <taxon>Geofilum</taxon>
    </lineage>
</organism>
<dbReference type="InterPro" id="IPR012162">
    <property type="entry name" value="PNPase"/>
</dbReference>
<sequence>MTVTEEGQFGIVSVAADNKEAIDKAMARINAITAIPEIGKVYSGKVKSIVPFGAFVEIIPGKDGLLHISEIDWKRVEKTEDVLKEGEIIDVKLIEIDAKSGKLKLSRKVLLPREEKQ</sequence>
<dbReference type="CDD" id="cd04472">
    <property type="entry name" value="S1_PNPase"/>
    <property type="match status" value="1"/>
</dbReference>
<dbReference type="Pfam" id="PF00575">
    <property type="entry name" value="S1"/>
    <property type="match status" value="1"/>
</dbReference>
<dbReference type="PROSITE" id="PS50126">
    <property type="entry name" value="S1"/>
    <property type="match status" value="1"/>
</dbReference>
<dbReference type="EMBL" id="BAZW01000051">
    <property type="protein sequence ID" value="GAO31532.1"/>
    <property type="molecule type" value="Genomic_DNA"/>
</dbReference>
<dbReference type="SMART" id="SM00316">
    <property type="entry name" value="S1"/>
    <property type="match status" value="1"/>
</dbReference>
<evidence type="ECO:0000256" key="1">
    <source>
        <dbReference type="ARBA" id="ARBA00022842"/>
    </source>
</evidence>
<dbReference type="AlphaFoldDB" id="A0A0E9M148"/>
<dbReference type="PANTHER" id="PTHR11252:SF0">
    <property type="entry name" value="POLYRIBONUCLEOTIDE NUCLEOTIDYLTRANSFERASE 1, MITOCHONDRIAL"/>
    <property type="match status" value="1"/>
</dbReference>
<dbReference type="RefSeq" id="WP_227625955.1">
    <property type="nucleotide sequence ID" value="NZ_BAZW01000051.1"/>
</dbReference>
<dbReference type="SUPFAM" id="SSF50249">
    <property type="entry name" value="Nucleic acid-binding proteins"/>
    <property type="match status" value="1"/>
</dbReference>
<keyword evidence="4" id="KW-1185">Reference proteome</keyword>
<feature type="domain" description="S1 motif" evidence="2">
    <location>
        <begin position="39"/>
        <end position="108"/>
    </location>
</feature>
<dbReference type="GO" id="GO:0005829">
    <property type="term" value="C:cytosol"/>
    <property type="evidence" value="ECO:0007669"/>
    <property type="project" value="TreeGrafter"/>
</dbReference>
<dbReference type="PANTHER" id="PTHR11252">
    <property type="entry name" value="POLYRIBONUCLEOTIDE NUCLEOTIDYLTRANSFERASE"/>
    <property type="match status" value="1"/>
</dbReference>
<dbReference type="FunFam" id="2.40.50.140:FF:000023">
    <property type="entry name" value="Polyribonucleotide nucleotidyltransferase"/>
    <property type="match status" value="1"/>
</dbReference>
<dbReference type="STRING" id="1236989.JCM15548_13901"/>
<comment type="caution">
    <text evidence="3">The sequence shown here is derived from an EMBL/GenBank/DDBJ whole genome shotgun (WGS) entry which is preliminary data.</text>
</comment>
<evidence type="ECO:0000313" key="4">
    <source>
        <dbReference type="Proteomes" id="UP000032900"/>
    </source>
</evidence>
<keyword evidence="1" id="KW-0460">Magnesium</keyword>
<proteinExistence type="predicted"/>
<protein>
    <submittedName>
        <fullName evidence="3">Polyribonucleotide nucleotidyltransferase</fullName>
    </submittedName>
</protein>
<evidence type="ECO:0000259" key="2">
    <source>
        <dbReference type="PROSITE" id="PS50126"/>
    </source>
</evidence>
<dbReference type="GO" id="GO:0004654">
    <property type="term" value="F:polyribonucleotide nucleotidyltransferase activity"/>
    <property type="evidence" value="ECO:0007669"/>
    <property type="project" value="InterPro"/>
</dbReference>
<keyword evidence="3" id="KW-0808">Transferase</keyword>
<dbReference type="Gene3D" id="2.40.50.140">
    <property type="entry name" value="Nucleic acid-binding proteins"/>
    <property type="match status" value="1"/>
</dbReference>
<accession>A0A0E9M148</accession>
<name>A0A0E9M148_9BACT</name>
<gene>
    <name evidence="3" type="ORF">JCM15548_13901</name>
</gene>
<reference evidence="3 4" key="1">
    <citation type="journal article" date="2015" name="Microbes Environ.">
        <title>Distribution and evolution of nitrogen fixation genes in the phylum bacteroidetes.</title>
        <authorList>
            <person name="Inoue J."/>
            <person name="Oshima K."/>
            <person name="Suda W."/>
            <person name="Sakamoto M."/>
            <person name="Iino T."/>
            <person name="Noda S."/>
            <person name="Hongoh Y."/>
            <person name="Hattori M."/>
            <person name="Ohkuma M."/>
        </authorList>
    </citation>
    <scope>NUCLEOTIDE SEQUENCE [LARGE SCALE GENOMIC DNA]</scope>
    <source>
        <strain evidence="3">JCM 15548</strain>
    </source>
</reference>
<dbReference type="GO" id="GO:0003723">
    <property type="term" value="F:RNA binding"/>
    <property type="evidence" value="ECO:0007669"/>
    <property type="project" value="InterPro"/>
</dbReference>
<dbReference type="Proteomes" id="UP000032900">
    <property type="component" value="Unassembled WGS sequence"/>
</dbReference>
<dbReference type="GO" id="GO:0006402">
    <property type="term" value="P:mRNA catabolic process"/>
    <property type="evidence" value="ECO:0007669"/>
    <property type="project" value="InterPro"/>
</dbReference>
<dbReference type="InterPro" id="IPR012340">
    <property type="entry name" value="NA-bd_OB-fold"/>
</dbReference>
<dbReference type="GO" id="GO:0000175">
    <property type="term" value="F:3'-5'-RNA exonuclease activity"/>
    <property type="evidence" value="ECO:0007669"/>
    <property type="project" value="TreeGrafter"/>
</dbReference>
<evidence type="ECO:0000313" key="3">
    <source>
        <dbReference type="EMBL" id="GAO31532.1"/>
    </source>
</evidence>
<dbReference type="InterPro" id="IPR003029">
    <property type="entry name" value="S1_domain"/>
</dbReference>